<dbReference type="Proteomes" id="UP000191272">
    <property type="component" value="Chromosome"/>
</dbReference>
<protein>
    <submittedName>
        <fullName evidence="1">Uncharacterized protein</fullName>
    </submittedName>
</protein>
<gene>
    <name evidence="1" type="ORF">A6J88_00425</name>
</gene>
<keyword evidence="2" id="KW-1185">Reference proteome</keyword>
<evidence type="ECO:0000313" key="2">
    <source>
        <dbReference type="Proteomes" id="UP000191272"/>
    </source>
</evidence>
<dbReference type="EMBL" id="CP020452">
    <property type="protein sequence ID" value="ARC49932.1"/>
    <property type="molecule type" value="Genomic_DNA"/>
</dbReference>
<reference evidence="2" key="1">
    <citation type="submission" date="2017-03" db="EMBL/GenBank/DDBJ databases">
        <title>FDA dAtabase for Regulatory Grade micrObial Sequences (FDA-ARGOS): Supporting development and validation of Infectious Disease Dx tests.</title>
        <authorList>
            <person name="Campos J."/>
            <person name="Goldberg B."/>
            <person name="Tallon L."/>
            <person name="Sadzewicz L."/>
            <person name="Sengamalay N."/>
            <person name="Ott S."/>
            <person name="Godinez A."/>
            <person name="Nagaraj S."/>
            <person name="Vyas G."/>
            <person name="Aluvathingal J."/>
            <person name="Nadendla S."/>
            <person name="Geyer C."/>
            <person name="Nandy P."/>
            <person name="Hobson J."/>
            <person name="Sichtig H."/>
        </authorList>
    </citation>
    <scope>NUCLEOTIDE SEQUENCE [LARGE SCALE GENOMIC DNA]</scope>
    <source>
        <strain evidence="2">FDAARGOS_260</strain>
    </source>
</reference>
<organism evidence="1 2">
    <name type="scientific">Neisseria mucosa</name>
    <dbReference type="NCBI Taxonomy" id="488"/>
    <lineage>
        <taxon>Bacteria</taxon>
        <taxon>Pseudomonadati</taxon>
        <taxon>Pseudomonadota</taxon>
        <taxon>Betaproteobacteria</taxon>
        <taxon>Neisseriales</taxon>
        <taxon>Neisseriaceae</taxon>
        <taxon>Neisseria</taxon>
    </lineage>
</organism>
<name>A0ABM6J913_NEIMU</name>
<proteinExistence type="predicted"/>
<sequence>MYLMKKVHHLTRLRTKNHNNETNLMIYKYICLQLIFFQAYFSHYKQETHGNGKKIFYLDWVISCLK</sequence>
<evidence type="ECO:0000313" key="1">
    <source>
        <dbReference type="EMBL" id="ARC49932.1"/>
    </source>
</evidence>
<accession>A0ABM6J913</accession>